<sequence length="513" mass="58342">MEIVRELLSISPPLLILQPPAMVFRAGYGALCLLLSVVYAFAQNDAFHGYQVLSVNPRHSGDVRLLQDLEEKYPVIDFWSEPWPGQNASVLLPPDLSPVFKQQVQRVGMSAMLISNDVNKLARESSKRTPSHVVRRRKAAAGHVVDHHNYHNYKEYKTYLDTLRQAYPANMEMSTLPRKTVEGREMPVVKLSGQNSKEAKSVVIVESGIHAREWIAPATALFLMEKMLQEHRQGINPAKMMLDQFDWYFIPLANPDGYEFSHSSSDGRYWRKNRNPQTDPCVGVDLNRNFDVAFGTSTRRNWCDSGSYPGKKAFSEQESKNIRDLFEELQERVIAFVSLHSKGQFLIIPWAYTSSKKPDNIDELNRVGSDMMAAVRERHRTDYTYGTAYSLLHYSATGTSLDWTLQQKPGIYVYNFELRPKRNDPRAYMLPAEEIVPTGEEVYASVGAMAQSIKNPLFSVAEGMRGNVNYTSYINNREGPGNLGGKSQSDNIVLILCFVLAGLIRQWHPFRFF</sequence>
<keyword evidence="12" id="KW-0865">Zymogen</keyword>
<keyword evidence="16" id="KW-1185">Reference proteome</keyword>
<accession>A0ABM0JCC6</accession>
<dbReference type="SMART" id="SM00631">
    <property type="entry name" value="Zn_pept"/>
    <property type="match status" value="1"/>
</dbReference>
<dbReference type="PRINTS" id="PR00765">
    <property type="entry name" value="CRBOXYPTASEA"/>
</dbReference>
<gene>
    <name evidence="17" type="primary">LOC101859835</name>
</gene>
<evidence type="ECO:0000256" key="14">
    <source>
        <dbReference type="PROSITE-ProRule" id="PRU01379"/>
    </source>
</evidence>
<name>A0ABM0JCC6_APLCA</name>
<dbReference type="GO" id="GO:0004180">
    <property type="term" value="F:carboxypeptidase activity"/>
    <property type="evidence" value="ECO:0007669"/>
    <property type="project" value="UniProtKB-KW"/>
</dbReference>
<dbReference type="InterPro" id="IPR036990">
    <property type="entry name" value="M14A-like_propep"/>
</dbReference>
<evidence type="ECO:0000313" key="17">
    <source>
        <dbReference type="RefSeq" id="XP_005090424.1"/>
    </source>
</evidence>
<keyword evidence="6" id="KW-0479">Metal-binding</keyword>
<dbReference type="Gene3D" id="3.30.70.340">
    <property type="entry name" value="Metallocarboxypeptidase-like"/>
    <property type="match status" value="1"/>
</dbReference>
<dbReference type="PANTHER" id="PTHR11705">
    <property type="entry name" value="PROTEASE FAMILY M14 CARBOXYPEPTIDASE A,B"/>
    <property type="match status" value="1"/>
</dbReference>
<dbReference type="Proteomes" id="UP000694888">
    <property type="component" value="Unplaced"/>
</dbReference>
<reference evidence="17" key="1">
    <citation type="submission" date="2025-08" db="UniProtKB">
        <authorList>
            <consortium name="RefSeq"/>
        </authorList>
    </citation>
    <scope>IDENTIFICATION</scope>
</reference>
<evidence type="ECO:0000256" key="5">
    <source>
        <dbReference type="ARBA" id="ARBA00022670"/>
    </source>
</evidence>
<proteinExistence type="inferred from homology"/>
<evidence type="ECO:0000256" key="7">
    <source>
        <dbReference type="ARBA" id="ARBA00022729"/>
    </source>
</evidence>
<dbReference type="PANTHER" id="PTHR11705:SF143">
    <property type="entry name" value="SLL0236 PROTEIN"/>
    <property type="match status" value="1"/>
</dbReference>
<dbReference type="InterPro" id="IPR003146">
    <property type="entry name" value="M14A_act_pep"/>
</dbReference>
<evidence type="ECO:0000256" key="12">
    <source>
        <dbReference type="ARBA" id="ARBA00023145"/>
    </source>
</evidence>
<feature type="active site" description="Proton donor/acceptor" evidence="14">
    <location>
        <position position="417"/>
    </location>
</feature>
<dbReference type="InterPro" id="IPR000834">
    <property type="entry name" value="Peptidase_M14"/>
</dbReference>
<comment type="similarity">
    <text evidence="3 14">Belongs to the peptidase M14 family.</text>
</comment>
<dbReference type="SUPFAM" id="SSF53187">
    <property type="entry name" value="Zn-dependent exopeptidases"/>
    <property type="match status" value="1"/>
</dbReference>
<evidence type="ECO:0000256" key="2">
    <source>
        <dbReference type="ARBA" id="ARBA00003091"/>
    </source>
</evidence>
<evidence type="ECO:0000256" key="11">
    <source>
        <dbReference type="ARBA" id="ARBA00023049"/>
    </source>
</evidence>
<keyword evidence="13" id="KW-1015">Disulfide bond</keyword>
<dbReference type="PROSITE" id="PS52035">
    <property type="entry name" value="PEPTIDASE_M14"/>
    <property type="match status" value="1"/>
</dbReference>
<evidence type="ECO:0000256" key="1">
    <source>
        <dbReference type="ARBA" id="ARBA00001947"/>
    </source>
</evidence>
<evidence type="ECO:0000256" key="9">
    <source>
        <dbReference type="ARBA" id="ARBA00022833"/>
    </source>
</evidence>
<evidence type="ECO:0000256" key="4">
    <source>
        <dbReference type="ARBA" id="ARBA00022645"/>
    </source>
</evidence>
<keyword evidence="7" id="KW-0732">Signal</keyword>
<keyword evidence="11" id="KW-0482">Metalloprotease</keyword>
<evidence type="ECO:0000256" key="3">
    <source>
        <dbReference type="ARBA" id="ARBA00005988"/>
    </source>
</evidence>
<evidence type="ECO:0000256" key="8">
    <source>
        <dbReference type="ARBA" id="ARBA00022801"/>
    </source>
</evidence>
<feature type="domain" description="Peptidase M14" evidence="15">
    <location>
        <begin position="149"/>
        <end position="453"/>
    </location>
</feature>
<evidence type="ECO:0000256" key="6">
    <source>
        <dbReference type="ARBA" id="ARBA00022723"/>
    </source>
</evidence>
<dbReference type="Pfam" id="PF00246">
    <property type="entry name" value="Peptidase_M14"/>
    <property type="match status" value="1"/>
</dbReference>
<keyword evidence="9" id="KW-0862">Zinc</keyword>
<comment type="function">
    <text evidence="2">Extracellular metalloprotease that contributes to pathogenicity.</text>
</comment>
<evidence type="ECO:0000259" key="15">
    <source>
        <dbReference type="PROSITE" id="PS52035"/>
    </source>
</evidence>
<evidence type="ECO:0000256" key="13">
    <source>
        <dbReference type="ARBA" id="ARBA00023157"/>
    </source>
</evidence>
<keyword evidence="10" id="KW-0843">Virulence</keyword>
<evidence type="ECO:0000256" key="10">
    <source>
        <dbReference type="ARBA" id="ARBA00023026"/>
    </source>
</evidence>
<evidence type="ECO:0000313" key="16">
    <source>
        <dbReference type="Proteomes" id="UP000694888"/>
    </source>
</evidence>
<dbReference type="SUPFAM" id="SSF54897">
    <property type="entry name" value="Protease propeptides/inhibitors"/>
    <property type="match status" value="1"/>
</dbReference>
<dbReference type="Pfam" id="PF02244">
    <property type="entry name" value="Propep_M14"/>
    <property type="match status" value="1"/>
</dbReference>
<keyword evidence="4 17" id="KW-0121">Carboxypeptidase</keyword>
<dbReference type="GeneID" id="101859835"/>
<comment type="cofactor">
    <cofactor evidence="1">
        <name>Zn(2+)</name>
        <dbReference type="ChEBI" id="CHEBI:29105"/>
    </cofactor>
</comment>
<organism evidence="16 17">
    <name type="scientific">Aplysia californica</name>
    <name type="common">California sea hare</name>
    <dbReference type="NCBI Taxonomy" id="6500"/>
    <lineage>
        <taxon>Eukaryota</taxon>
        <taxon>Metazoa</taxon>
        <taxon>Spiralia</taxon>
        <taxon>Lophotrochozoa</taxon>
        <taxon>Mollusca</taxon>
        <taxon>Gastropoda</taxon>
        <taxon>Heterobranchia</taxon>
        <taxon>Euthyneura</taxon>
        <taxon>Tectipleura</taxon>
        <taxon>Aplysiida</taxon>
        <taxon>Aplysioidea</taxon>
        <taxon>Aplysiidae</taxon>
        <taxon>Aplysia</taxon>
    </lineage>
</organism>
<protein>
    <submittedName>
        <fullName evidence="17">Zinc carboxypeptidase isoform X1</fullName>
    </submittedName>
</protein>
<keyword evidence="5" id="KW-0645">Protease</keyword>
<dbReference type="RefSeq" id="XP_005090424.1">
    <property type="nucleotide sequence ID" value="XM_005090367.3"/>
</dbReference>
<dbReference type="Gene3D" id="3.40.630.10">
    <property type="entry name" value="Zn peptidases"/>
    <property type="match status" value="1"/>
</dbReference>
<keyword evidence="8" id="KW-0378">Hydrolase</keyword>